<keyword evidence="11" id="KW-1185">Reference proteome</keyword>
<dbReference type="SUPFAM" id="SSF51735">
    <property type="entry name" value="NAD(P)-binding Rossmann-fold domains"/>
    <property type="match status" value="2"/>
</dbReference>
<feature type="domain" description="RCK C-terminal" evidence="9">
    <location>
        <begin position="180"/>
        <end position="264"/>
    </location>
</feature>
<keyword evidence="5" id="KW-0520">NAD</keyword>
<sequence>MPLNSARPDFPDGAAAVTGRKPGTPSLRSSTEPPRLINYMKILIIGTGQVGFFLCERLSLEGHEVTLIDRDGESLKRAEDRLNVLGIEGNGASAEVLEQAGIKETDIFIAVTDLDEVNILACLLAREYQVKTLVARVKSIEFSGRRAVLSKEKLGIDLLINPEDAVAEEIIKIAHRSGTFDVAEFVEGQIQFLGYRITAENPLCNLTLRELGALRGIYRFVVTAISRDGKTIIPRGDDVIQEGDRIFIVVHQNDLPAIQYMLEQKEEKKNRRRRAFILGGGHIGLHVAADLEKLGFDVRLIDRDEKRCEKLSASLRRTLVIHAEGTDVRTLCEEGINDADFFIAVTENDESNILCSLLARQHGVRRTLTLVNQPELLNLAPSLGIDACVSPRLAAASAILKYVRRGDIISLAAIEGSNAEVLELEVKADSQVINTPLRNLHFPAGAIIGAIVHDRTYEIPTGESRLQAGDRVVIFAMPEALAKVETFFARA</sequence>
<dbReference type="PANTHER" id="PTHR43833">
    <property type="entry name" value="POTASSIUM CHANNEL PROTEIN 2-RELATED-RELATED"/>
    <property type="match status" value="1"/>
</dbReference>
<feature type="domain" description="RCK C-terminal" evidence="9">
    <location>
        <begin position="406"/>
        <end position="490"/>
    </location>
</feature>
<dbReference type="NCBIfam" id="NF007041">
    <property type="entry name" value="PRK09496.3-4"/>
    <property type="match status" value="1"/>
</dbReference>
<dbReference type="Pfam" id="PF02080">
    <property type="entry name" value="TrkA_C"/>
    <property type="match status" value="2"/>
</dbReference>
<feature type="domain" description="RCK N-terminal" evidence="8">
    <location>
        <begin position="272"/>
        <end position="391"/>
    </location>
</feature>
<dbReference type="InterPro" id="IPR050721">
    <property type="entry name" value="Trk_Ktr_HKT_K-transport"/>
</dbReference>
<keyword evidence="3" id="KW-0633">Potassium transport</keyword>
<dbReference type="InterPro" id="IPR036291">
    <property type="entry name" value="NAD(P)-bd_dom_sf"/>
</dbReference>
<comment type="caution">
    <text evidence="10">The sequence shown here is derived from an EMBL/GenBank/DDBJ whole genome shotgun (WGS) entry which is preliminary data.</text>
</comment>
<dbReference type="InterPro" id="IPR036721">
    <property type="entry name" value="RCK_C_sf"/>
</dbReference>
<feature type="domain" description="RCK N-terminal" evidence="8">
    <location>
        <begin position="39"/>
        <end position="160"/>
    </location>
</feature>
<dbReference type="Gene3D" id="3.30.70.1450">
    <property type="entry name" value="Regulator of K+ conductance, C-terminal domain"/>
    <property type="match status" value="2"/>
</dbReference>
<gene>
    <name evidence="10" type="ORF">B5V00_08345</name>
</gene>
<dbReference type="OrthoDB" id="9775180at2"/>
<feature type="region of interest" description="Disordered" evidence="7">
    <location>
        <begin position="1"/>
        <end position="31"/>
    </location>
</feature>
<evidence type="ECO:0000313" key="11">
    <source>
        <dbReference type="Proteomes" id="UP000193136"/>
    </source>
</evidence>
<dbReference type="AlphaFoldDB" id="A0A1X0Y593"/>
<dbReference type="EMBL" id="NAAD01000009">
    <property type="protein sequence ID" value="ORJ60252.1"/>
    <property type="molecule type" value="Genomic_DNA"/>
</dbReference>
<evidence type="ECO:0000256" key="5">
    <source>
        <dbReference type="ARBA" id="ARBA00023027"/>
    </source>
</evidence>
<dbReference type="NCBIfam" id="NF007039">
    <property type="entry name" value="PRK09496.3-2"/>
    <property type="match status" value="1"/>
</dbReference>
<reference evidence="10 11" key="1">
    <citation type="submission" date="2017-03" db="EMBL/GenBank/DDBJ databases">
        <title>Genome sequence of Geothermobacter sp. EPR-M, Deep-Sea Iron Reducer.</title>
        <authorList>
            <person name="Tully B."/>
            <person name="Savalia P."/>
            <person name="Abuyen K."/>
            <person name="Baughan C."/>
            <person name="Romero E."/>
            <person name="Ronkowski C."/>
            <person name="Torres B."/>
            <person name="Tremblay J."/>
            <person name="Trujillo A."/>
            <person name="Tyler M."/>
            <person name="Perez-Rodriguez I."/>
            <person name="Amend J."/>
        </authorList>
    </citation>
    <scope>NUCLEOTIDE SEQUENCE [LARGE SCALE GENOMIC DNA]</scope>
    <source>
        <strain evidence="10 11">EPR-M</strain>
    </source>
</reference>
<dbReference type="InterPro" id="IPR006037">
    <property type="entry name" value="RCK_C"/>
</dbReference>
<dbReference type="Gene3D" id="3.40.50.720">
    <property type="entry name" value="NAD(P)-binding Rossmann-like Domain"/>
    <property type="match status" value="2"/>
</dbReference>
<dbReference type="NCBIfam" id="NF007032">
    <property type="entry name" value="PRK09496.1-4"/>
    <property type="match status" value="1"/>
</dbReference>
<dbReference type="PROSITE" id="PS51201">
    <property type="entry name" value="RCK_N"/>
    <property type="match status" value="2"/>
</dbReference>
<dbReference type="GO" id="GO:0015079">
    <property type="term" value="F:potassium ion transmembrane transporter activity"/>
    <property type="evidence" value="ECO:0007669"/>
    <property type="project" value="InterPro"/>
</dbReference>
<evidence type="ECO:0000259" key="8">
    <source>
        <dbReference type="PROSITE" id="PS51201"/>
    </source>
</evidence>
<dbReference type="STRING" id="1969733.B5V00_08345"/>
<dbReference type="PANTHER" id="PTHR43833:SF5">
    <property type="entry name" value="TRK SYSTEM POTASSIUM UPTAKE PROTEIN TRKA"/>
    <property type="match status" value="1"/>
</dbReference>
<organism evidence="10 11">
    <name type="scientific">Geothermobacter hydrogeniphilus</name>
    <dbReference type="NCBI Taxonomy" id="1969733"/>
    <lineage>
        <taxon>Bacteria</taxon>
        <taxon>Pseudomonadati</taxon>
        <taxon>Thermodesulfobacteriota</taxon>
        <taxon>Desulfuromonadia</taxon>
        <taxon>Desulfuromonadales</taxon>
        <taxon>Geothermobacteraceae</taxon>
        <taxon>Geothermobacter</taxon>
    </lineage>
</organism>
<keyword evidence="6" id="KW-0406">Ion transport</keyword>
<dbReference type="InterPro" id="IPR006036">
    <property type="entry name" value="K_uptake_TrkA"/>
</dbReference>
<dbReference type="NCBIfam" id="NF007031">
    <property type="entry name" value="PRK09496.1-2"/>
    <property type="match status" value="1"/>
</dbReference>
<dbReference type="SUPFAM" id="SSF116726">
    <property type="entry name" value="TrkA C-terminal domain-like"/>
    <property type="match status" value="2"/>
</dbReference>
<evidence type="ECO:0000256" key="1">
    <source>
        <dbReference type="ARBA" id="ARBA00017378"/>
    </source>
</evidence>
<evidence type="ECO:0000256" key="3">
    <source>
        <dbReference type="ARBA" id="ARBA00022538"/>
    </source>
</evidence>
<evidence type="ECO:0000256" key="4">
    <source>
        <dbReference type="ARBA" id="ARBA00022958"/>
    </source>
</evidence>
<proteinExistence type="predicted"/>
<dbReference type="PROSITE" id="PS51202">
    <property type="entry name" value="RCK_C"/>
    <property type="match status" value="2"/>
</dbReference>
<evidence type="ECO:0000256" key="2">
    <source>
        <dbReference type="ARBA" id="ARBA00022448"/>
    </source>
</evidence>
<evidence type="ECO:0000256" key="6">
    <source>
        <dbReference type="ARBA" id="ARBA00023065"/>
    </source>
</evidence>
<evidence type="ECO:0000313" key="10">
    <source>
        <dbReference type="EMBL" id="ORJ60252.1"/>
    </source>
</evidence>
<protein>
    <recommendedName>
        <fullName evidence="1">Trk system potassium uptake protein TrkA</fullName>
    </recommendedName>
</protein>
<accession>A0A1X0Y593</accession>
<keyword evidence="4" id="KW-0630">Potassium</keyword>
<dbReference type="Pfam" id="PF02254">
    <property type="entry name" value="TrkA_N"/>
    <property type="match status" value="2"/>
</dbReference>
<dbReference type="PRINTS" id="PR00335">
    <property type="entry name" value="KUPTAKETRKA"/>
</dbReference>
<keyword evidence="2" id="KW-0813">Transport</keyword>
<dbReference type="InterPro" id="IPR003148">
    <property type="entry name" value="RCK_N"/>
</dbReference>
<dbReference type="Proteomes" id="UP000193136">
    <property type="component" value="Unassembled WGS sequence"/>
</dbReference>
<dbReference type="GO" id="GO:0005886">
    <property type="term" value="C:plasma membrane"/>
    <property type="evidence" value="ECO:0007669"/>
    <property type="project" value="InterPro"/>
</dbReference>
<evidence type="ECO:0000256" key="7">
    <source>
        <dbReference type="SAM" id="MobiDB-lite"/>
    </source>
</evidence>
<name>A0A1X0Y593_9BACT</name>
<evidence type="ECO:0000259" key="9">
    <source>
        <dbReference type="PROSITE" id="PS51202"/>
    </source>
</evidence>